<comment type="caution">
    <text evidence="2">The sequence shown here is derived from an EMBL/GenBank/DDBJ whole genome shotgun (WGS) entry which is preliminary data.</text>
</comment>
<feature type="transmembrane region" description="Helical" evidence="1">
    <location>
        <begin position="57"/>
        <end position="82"/>
    </location>
</feature>
<protein>
    <submittedName>
        <fullName evidence="2">Uncharacterized protein</fullName>
    </submittedName>
</protein>
<dbReference type="RefSeq" id="WP_188497035.1">
    <property type="nucleotide sequence ID" value="NZ_BMFV01000011.1"/>
</dbReference>
<evidence type="ECO:0000313" key="3">
    <source>
        <dbReference type="Proteomes" id="UP000656813"/>
    </source>
</evidence>
<reference evidence="2" key="1">
    <citation type="journal article" date="2014" name="Int. J. Syst. Evol. Microbiol.">
        <title>Complete genome sequence of Corynebacterium casei LMG S-19264T (=DSM 44701T), isolated from a smear-ripened cheese.</title>
        <authorList>
            <consortium name="US DOE Joint Genome Institute (JGI-PGF)"/>
            <person name="Walter F."/>
            <person name="Albersmeier A."/>
            <person name="Kalinowski J."/>
            <person name="Ruckert C."/>
        </authorList>
    </citation>
    <scope>NUCLEOTIDE SEQUENCE</scope>
    <source>
        <strain evidence="2">CGMCC 1.12777</strain>
    </source>
</reference>
<keyword evidence="1" id="KW-1133">Transmembrane helix</keyword>
<proteinExistence type="predicted"/>
<organism evidence="2 3">
    <name type="scientific">Pullulanibacillus pueri</name>
    <dbReference type="NCBI Taxonomy" id="1437324"/>
    <lineage>
        <taxon>Bacteria</taxon>
        <taxon>Bacillati</taxon>
        <taxon>Bacillota</taxon>
        <taxon>Bacilli</taxon>
        <taxon>Bacillales</taxon>
        <taxon>Sporolactobacillaceae</taxon>
        <taxon>Pullulanibacillus</taxon>
    </lineage>
</organism>
<dbReference type="EMBL" id="BMFV01000011">
    <property type="protein sequence ID" value="GGH80738.1"/>
    <property type="molecule type" value="Genomic_DNA"/>
</dbReference>
<keyword evidence="3" id="KW-1185">Reference proteome</keyword>
<dbReference type="AlphaFoldDB" id="A0A8J3ELF2"/>
<gene>
    <name evidence="2" type="ORF">GCM10007096_17590</name>
</gene>
<evidence type="ECO:0000256" key="1">
    <source>
        <dbReference type="SAM" id="Phobius"/>
    </source>
</evidence>
<keyword evidence="1" id="KW-0812">Transmembrane</keyword>
<dbReference type="Proteomes" id="UP000656813">
    <property type="component" value="Unassembled WGS sequence"/>
</dbReference>
<accession>A0A8J3ELF2</accession>
<sequence>MSAEYYFNHCQKHINRPVEITTHEGIVHRGIVHGVDRTHVYLRPFDNMAAGNQGPGLFAWGAFAGGLLGGFTGVALGSIAAFRPYGGFGYGGFY</sequence>
<evidence type="ECO:0000313" key="2">
    <source>
        <dbReference type="EMBL" id="GGH80738.1"/>
    </source>
</evidence>
<reference evidence="2" key="2">
    <citation type="submission" date="2020-09" db="EMBL/GenBank/DDBJ databases">
        <authorList>
            <person name="Sun Q."/>
            <person name="Zhou Y."/>
        </authorList>
    </citation>
    <scope>NUCLEOTIDE SEQUENCE</scope>
    <source>
        <strain evidence="2">CGMCC 1.12777</strain>
    </source>
</reference>
<name>A0A8J3ELF2_9BACL</name>
<keyword evidence="1" id="KW-0472">Membrane</keyword>